<dbReference type="GeneID" id="7269966"/>
<dbReference type="EMBL" id="CP001338">
    <property type="protein sequence ID" value="ACL16693.1"/>
    <property type="molecule type" value="Genomic_DNA"/>
</dbReference>
<proteinExistence type="predicted"/>
<dbReference type="Proteomes" id="UP000002457">
    <property type="component" value="Chromosome"/>
</dbReference>
<evidence type="ECO:0000313" key="2">
    <source>
        <dbReference type="Proteomes" id="UP000002457"/>
    </source>
</evidence>
<accession>B8GHV3</accession>
<sequence length="78" mass="8805">MATSQPIKVEAATKARLAELRIHPRETFNDVIERLVTMAVDDEPLSVEEEEELKTAEADVKAGNYRPLDDVLRDHGFL</sequence>
<protein>
    <submittedName>
        <fullName evidence="1">Uncharacterized protein</fullName>
    </submittedName>
</protein>
<name>B8GHV3_METPE</name>
<dbReference type="InterPro" id="IPR055979">
    <property type="entry name" value="DUF7557"/>
</dbReference>
<dbReference type="Pfam" id="PF24434">
    <property type="entry name" value="DUF7557"/>
    <property type="match status" value="1"/>
</dbReference>
<dbReference type="eggNOG" id="arCOG03966">
    <property type="taxonomic scope" value="Archaea"/>
</dbReference>
<evidence type="ECO:0000313" key="1">
    <source>
        <dbReference type="EMBL" id="ACL16693.1"/>
    </source>
</evidence>
<dbReference type="OrthoDB" id="7794at2157"/>
<keyword evidence="2" id="KW-1185">Reference proteome</keyword>
<gene>
    <name evidence="1" type="ordered locus">Mpal_1361</name>
</gene>
<reference evidence="1 2" key="1">
    <citation type="journal article" date="2015" name="Genome Announc.">
        <title>Complete Genome Sequence of Methanosphaerula palustris E1-9CT, a Hydrogenotrophic Methanogen Isolated from a Minerotrophic Fen Peatland.</title>
        <authorList>
            <person name="Cadillo-Quiroz H."/>
            <person name="Browne P."/>
            <person name="Kyrpides N."/>
            <person name="Woyke T."/>
            <person name="Goodwin L."/>
            <person name="Detter C."/>
            <person name="Yavitt J.B."/>
            <person name="Zinder S.H."/>
        </authorList>
    </citation>
    <scope>NUCLEOTIDE SEQUENCE [LARGE SCALE GENOMIC DNA]</scope>
    <source>
        <strain evidence="2">ATCC BAA-1556 / DSM 19958 / E1-9c</strain>
    </source>
</reference>
<dbReference type="HOGENOM" id="CLU_191925_0_0_2"/>
<dbReference type="RefSeq" id="WP_012618012.1">
    <property type="nucleotide sequence ID" value="NC_011832.1"/>
</dbReference>
<dbReference type="KEGG" id="mpl:Mpal_1361"/>
<dbReference type="AlphaFoldDB" id="B8GHV3"/>
<dbReference type="STRING" id="521011.Mpal_1361"/>
<organism evidence="1 2">
    <name type="scientific">Methanosphaerula palustris (strain ATCC BAA-1556 / DSM 19958 / E1-9c)</name>
    <dbReference type="NCBI Taxonomy" id="521011"/>
    <lineage>
        <taxon>Archaea</taxon>
        <taxon>Methanobacteriati</taxon>
        <taxon>Methanobacteriota</taxon>
        <taxon>Stenosarchaea group</taxon>
        <taxon>Methanomicrobia</taxon>
        <taxon>Methanomicrobiales</taxon>
        <taxon>Methanoregulaceae</taxon>
        <taxon>Methanosphaerula</taxon>
    </lineage>
</organism>